<dbReference type="SUPFAM" id="SSF46955">
    <property type="entry name" value="Putative DNA-binding domain"/>
    <property type="match status" value="1"/>
</dbReference>
<dbReference type="PROSITE" id="PS50937">
    <property type="entry name" value="HTH_MERR_2"/>
    <property type="match status" value="1"/>
</dbReference>
<proteinExistence type="predicted"/>
<accession>A0A0R1YKL9</accession>
<evidence type="ECO:0000313" key="8">
    <source>
        <dbReference type="Proteomes" id="UP000051223"/>
    </source>
</evidence>
<keyword evidence="3" id="KW-0238">DNA-binding</keyword>
<dbReference type="Pfam" id="PF13411">
    <property type="entry name" value="MerR_1"/>
    <property type="match status" value="1"/>
</dbReference>
<dbReference type="PROSITE" id="PS00552">
    <property type="entry name" value="HTH_MERR_1"/>
    <property type="match status" value="1"/>
</dbReference>
<evidence type="ECO:0000256" key="3">
    <source>
        <dbReference type="ARBA" id="ARBA00023125"/>
    </source>
</evidence>
<keyword evidence="8" id="KW-1185">Reference proteome</keyword>
<evidence type="ECO:0000313" key="7">
    <source>
        <dbReference type="EMBL" id="KRM40491.1"/>
    </source>
</evidence>
<keyword evidence="5" id="KW-1133">Transmembrane helix</keyword>
<dbReference type="SMART" id="SM00422">
    <property type="entry name" value="HTH_MERR"/>
    <property type="match status" value="1"/>
</dbReference>
<protein>
    <submittedName>
        <fullName evidence="7">Transcription regulator family protein</fullName>
    </submittedName>
</protein>
<feature type="transmembrane region" description="Helical" evidence="5">
    <location>
        <begin position="146"/>
        <end position="167"/>
    </location>
</feature>
<feature type="domain" description="HTH merR-type" evidence="6">
    <location>
        <begin position="7"/>
        <end position="76"/>
    </location>
</feature>
<keyword evidence="4" id="KW-0804">Transcription</keyword>
<dbReference type="Gene3D" id="1.10.1660.10">
    <property type="match status" value="1"/>
</dbReference>
<dbReference type="PATRIC" id="fig|1423754.3.peg.653"/>
<dbReference type="EMBL" id="AZGI01000016">
    <property type="protein sequence ID" value="KRM40491.1"/>
    <property type="molecule type" value="Genomic_DNA"/>
</dbReference>
<reference evidence="7 8" key="1">
    <citation type="journal article" date="2015" name="Genome Announc.">
        <title>Expanding the biotechnology potential of lactobacilli through comparative genomics of 213 strains and associated genera.</title>
        <authorList>
            <person name="Sun Z."/>
            <person name="Harris H.M."/>
            <person name="McCann A."/>
            <person name="Guo C."/>
            <person name="Argimon S."/>
            <person name="Zhang W."/>
            <person name="Yang X."/>
            <person name="Jeffery I.B."/>
            <person name="Cooney J.C."/>
            <person name="Kagawa T.F."/>
            <person name="Liu W."/>
            <person name="Song Y."/>
            <person name="Salvetti E."/>
            <person name="Wrobel A."/>
            <person name="Rasinkangas P."/>
            <person name="Parkhill J."/>
            <person name="Rea M.C."/>
            <person name="O'Sullivan O."/>
            <person name="Ritari J."/>
            <person name="Douillard F.P."/>
            <person name="Paul Ross R."/>
            <person name="Yang R."/>
            <person name="Briner A.E."/>
            <person name="Felis G.E."/>
            <person name="de Vos W.M."/>
            <person name="Barrangou R."/>
            <person name="Klaenhammer T.R."/>
            <person name="Caufield P.W."/>
            <person name="Cui Y."/>
            <person name="Zhang H."/>
            <person name="O'Toole P.W."/>
        </authorList>
    </citation>
    <scope>NUCLEOTIDE SEQUENCE [LARGE SCALE GENOMIC DNA]</scope>
    <source>
        <strain evidence="7 8">DSM 5661</strain>
    </source>
</reference>
<name>A0A0R1YKL9_9LACO</name>
<dbReference type="PANTHER" id="PTHR30204">
    <property type="entry name" value="REDOX-CYCLING DRUG-SENSING TRANSCRIPTIONAL ACTIVATOR SOXR"/>
    <property type="match status" value="1"/>
</dbReference>
<keyword evidence="2" id="KW-0805">Transcription regulation</keyword>
<dbReference type="eggNOG" id="COG0789">
    <property type="taxonomic scope" value="Bacteria"/>
</dbReference>
<sequence length="247" mass="28912">MSDESKKYSVSEIAKLAQVSPRTVRFYDEKNLVSPAKIEENGYRIYTDKELEQLKLISYLKELGFTLKDIKKLLHDKNSSQSFRLLIERQQQINEEKIAVLKDKQKLLKDFKKILRPRNIKNDNVADITRLMKNEAKLTRYRRKMWIYAVILFLVEISGIYGTVIAGKEAKPMLAVAIFTIMVILIAIFGTLLTLKYYQNVAYICPNCGNEFIPKLRKFFWAAHTPKFRKLRCPKCNEKSYCLEVAR</sequence>
<keyword evidence="5" id="KW-0472">Membrane</keyword>
<dbReference type="AlphaFoldDB" id="A0A0R1YKL9"/>
<dbReference type="GO" id="GO:0003700">
    <property type="term" value="F:DNA-binding transcription factor activity"/>
    <property type="evidence" value="ECO:0007669"/>
    <property type="project" value="InterPro"/>
</dbReference>
<keyword evidence="5" id="KW-0812">Transmembrane</keyword>
<dbReference type="OrthoDB" id="1894615at2"/>
<dbReference type="InterPro" id="IPR009061">
    <property type="entry name" value="DNA-bd_dom_put_sf"/>
</dbReference>
<keyword evidence="1" id="KW-0678">Repressor</keyword>
<dbReference type="GO" id="GO:0003677">
    <property type="term" value="F:DNA binding"/>
    <property type="evidence" value="ECO:0007669"/>
    <property type="project" value="UniProtKB-KW"/>
</dbReference>
<comment type="caution">
    <text evidence="7">The sequence shown here is derived from an EMBL/GenBank/DDBJ whole genome shotgun (WGS) entry which is preliminary data.</text>
</comment>
<dbReference type="STRING" id="1423754.FC39_GL000633"/>
<dbReference type="PRINTS" id="PR00040">
    <property type="entry name" value="HTHMERR"/>
</dbReference>
<feature type="transmembrane region" description="Helical" evidence="5">
    <location>
        <begin position="173"/>
        <end position="195"/>
    </location>
</feature>
<dbReference type="CDD" id="cd01106">
    <property type="entry name" value="HTH_TipAL-Mta"/>
    <property type="match status" value="1"/>
</dbReference>
<organism evidence="7 8">
    <name type="scientific">Lactobacillus hamsteri DSM 5661 = JCM 6256</name>
    <dbReference type="NCBI Taxonomy" id="1423754"/>
    <lineage>
        <taxon>Bacteria</taxon>
        <taxon>Bacillati</taxon>
        <taxon>Bacillota</taxon>
        <taxon>Bacilli</taxon>
        <taxon>Lactobacillales</taxon>
        <taxon>Lactobacillaceae</taxon>
        <taxon>Lactobacillus</taxon>
    </lineage>
</organism>
<dbReference type="InterPro" id="IPR047057">
    <property type="entry name" value="MerR_fam"/>
</dbReference>
<evidence type="ECO:0000259" key="6">
    <source>
        <dbReference type="PROSITE" id="PS50937"/>
    </source>
</evidence>
<dbReference type="RefSeq" id="WP_025080740.1">
    <property type="nucleotide sequence ID" value="NZ_AZGI01000016.1"/>
</dbReference>
<gene>
    <name evidence="7" type="ORF">FC39_GL000633</name>
</gene>
<dbReference type="PANTHER" id="PTHR30204:SF69">
    <property type="entry name" value="MERR-FAMILY TRANSCRIPTIONAL REGULATOR"/>
    <property type="match status" value="1"/>
</dbReference>
<dbReference type="Proteomes" id="UP000051223">
    <property type="component" value="Unassembled WGS sequence"/>
</dbReference>
<evidence type="ECO:0000256" key="4">
    <source>
        <dbReference type="ARBA" id="ARBA00023163"/>
    </source>
</evidence>
<evidence type="ECO:0000256" key="1">
    <source>
        <dbReference type="ARBA" id="ARBA00022491"/>
    </source>
</evidence>
<evidence type="ECO:0000256" key="2">
    <source>
        <dbReference type="ARBA" id="ARBA00023015"/>
    </source>
</evidence>
<dbReference type="InterPro" id="IPR000551">
    <property type="entry name" value="MerR-type_HTH_dom"/>
</dbReference>
<evidence type="ECO:0000256" key="5">
    <source>
        <dbReference type="SAM" id="Phobius"/>
    </source>
</evidence>